<comment type="similarity">
    <text evidence="1">Belongs to the DNA polymerase type-B family.</text>
</comment>
<proteinExistence type="inferred from homology"/>
<dbReference type="GO" id="GO:0000166">
    <property type="term" value="F:nucleotide binding"/>
    <property type="evidence" value="ECO:0007669"/>
    <property type="project" value="InterPro"/>
</dbReference>
<evidence type="ECO:0000256" key="6">
    <source>
        <dbReference type="ARBA" id="ARBA00023125"/>
    </source>
</evidence>
<dbReference type="PANTHER" id="PTHR10322">
    <property type="entry name" value="DNA POLYMERASE CATALYTIC SUBUNIT"/>
    <property type="match status" value="1"/>
</dbReference>
<dbReference type="InterPro" id="IPR023211">
    <property type="entry name" value="DNA_pol_palm_dom_sf"/>
</dbReference>
<dbReference type="SUPFAM" id="SSF56672">
    <property type="entry name" value="DNA/RNA polymerases"/>
    <property type="match status" value="1"/>
</dbReference>
<evidence type="ECO:0000259" key="8">
    <source>
        <dbReference type="Pfam" id="PF00136"/>
    </source>
</evidence>
<organism evidence="9">
    <name type="scientific">marine sediment metagenome</name>
    <dbReference type="NCBI Taxonomy" id="412755"/>
    <lineage>
        <taxon>unclassified sequences</taxon>
        <taxon>metagenomes</taxon>
        <taxon>ecological metagenomes</taxon>
    </lineage>
</organism>
<comment type="caution">
    <text evidence="9">The sequence shown here is derived from an EMBL/GenBank/DDBJ whole genome shotgun (WGS) entry which is preliminary data.</text>
</comment>
<evidence type="ECO:0000313" key="9">
    <source>
        <dbReference type="EMBL" id="KKL19701.1"/>
    </source>
</evidence>
<dbReference type="EC" id="2.7.7.7" evidence="2"/>
<sequence length="495" mass="56414">MIQMLIQIIDEYDPDVIVTSGGDRELKFIARRATQLGLGGLSFNRDKRVFPFYRTAKSSKERGNSFMSYGGHFYKETSFHLYAGRHHFDMRNSFTWSDGGFAGIVELARLSCMTPQSCCRGSIGTLLTGMQILEALQTDILIPGKKAGVENFRTGTSLLNADRGGFIVSPRVGLHFNVLEVDFLSMFPTIMVNFNVSPEAMNCYCCADGSGLPVPNTEYYTCTKKKGLIPKVLEQILKRRIYYKQRKKEDPKYDQLQKALKWILVTSFGYLGYRNARWGRIDAHETINAYAREKILNIVDLAEENNLECIAGIVDSLWMKFQAESPIDDFLPAFMTMKGAEITALPISVEGVYKWIVFLPRLNEPEVGVLNRYYGVYQDGSMKIRGIEIRKRDTPLFIKEAQQDALDNLAEADDRSDFKFKIKYSLPRLYDKWKQKLIDQEVPLDQLIVTKTLSKNPQDYRANNHSALVSKQLVKTGVHLQSGMKVQYLVTDHTN</sequence>
<evidence type="ECO:0000256" key="7">
    <source>
        <dbReference type="ARBA" id="ARBA00049244"/>
    </source>
</evidence>
<dbReference type="InterPro" id="IPR043502">
    <property type="entry name" value="DNA/RNA_pol_sf"/>
</dbReference>
<feature type="domain" description="DNA-directed DNA polymerase family B multifunctional" evidence="8">
    <location>
        <begin position="153"/>
        <end position="493"/>
    </location>
</feature>
<dbReference type="Pfam" id="PF00136">
    <property type="entry name" value="DNA_pol_B"/>
    <property type="match status" value="1"/>
</dbReference>
<evidence type="ECO:0000256" key="4">
    <source>
        <dbReference type="ARBA" id="ARBA00022695"/>
    </source>
</evidence>
<protein>
    <recommendedName>
        <fullName evidence="2">DNA-directed DNA polymerase</fullName>
        <ecNumber evidence="2">2.7.7.7</ecNumber>
    </recommendedName>
</protein>
<dbReference type="Gene3D" id="3.30.420.10">
    <property type="entry name" value="Ribonuclease H-like superfamily/Ribonuclease H"/>
    <property type="match status" value="1"/>
</dbReference>
<evidence type="ECO:0000256" key="3">
    <source>
        <dbReference type="ARBA" id="ARBA00022679"/>
    </source>
</evidence>
<keyword evidence="3" id="KW-0808">Transferase</keyword>
<evidence type="ECO:0000256" key="1">
    <source>
        <dbReference type="ARBA" id="ARBA00005755"/>
    </source>
</evidence>
<gene>
    <name evidence="9" type="ORF">LCGC14_2462830</name>
</gene>
<dbReference type="GO" id="GO:0003887">
    <property type="term" value="F:DNA-directed DNA polymerase activity"/>
    <property type="evidence" value="ECO:0007669"/>
    <property type="project" value="UniProtKB-KW"/>
</dbReference>
<reference evidence="9" key="1">
    <citation type="journal article" date="2015" name="Nature">
        <title>Complex archaea that bridge the gap between prokaryotes and eukaryotes.</title>
        <authorList>
            <person name="Spang A."/>
            <person name="Saw J.H."/>
            <person name="Jorgensen S.L."/>
            <person name="Zaremba-Niedzwiedzka K."/>
            <person name="Martijn J."/>
            <person name="Lind A.E."/>
            <person name="van Eijk R."/>
            <person name="Schleper C."/>
            <person name="Guy L."/>
            <person name="Ettema T.J."/>
        </authorList>
    </citation>
    <scope>NUCLEOTIDE SEQUENCE</scope>
</reference>
<dbReference type="SMART" id="SM00486">
    <property type="entry name" value="POLBc"/>
    <property type="match status" value="1"/>
</dbReference>
<dbReference type="InterPro" id="IPR042087">
    <property type="entry name" value="DNA_pol_B_thumb"/>
</dbReference>
<dbReference type="PANTHER" id="PTHR10322:SF23">
    <property type="entry name" value="DNA POLYMERASE DELTA CATALYTIC SUBUNIT"/>
    <property type="match status" value="1"/>
</dbReference>
<dbReference type="Gene3D" id="1.10.132.60">
    <property type="entry name" value="DNA polymerase family B, C-terminal domain"/>
    <property type="match status" value="1"/>
</dbReference>
<dbReference type="InterPro" id="IPR006134">
    <property type="entry name" value="DNA-dir_DNA_pol_B_multi_dom"/>
</dbReference>
<dbReference type="InterPro" id="IPR012337">
    <property type="entry name" value="RNaseH-like_sf"/>
</dbReference>
<dbReference type="Gene3D" id="1.10.287.690">
    <property type="entry name" value="Helix hairpin bin"/>
    <property type="match status" value="1"/>
</dbReference>
<dbReference type="InterPro" id="IPR036397">
    <property type="entry name" value="RNaseH_sf"/>
</dbReference>
<dbReference type="Gene3D" id="3.90.1600.10">
    <property type="entry name" value="Palm domain of DNA polymerase"/>
    <property type="match status" value="1"/>
</dbReference>
<dbReference type="GO" id="GO:0006261">
    <property type="term" value="P:DNA-templated DNA replication"/>
    <property type="evidence" value="ECO:0007669"/>
    <property type="project" value="TreeGrafter"/>
</dbReference>
<dbReference type="InterPro" id="IPR050240">
    <property type="entry name" value="DNA_pol_type-B"/>
</dbReference>
<feature type="non-terminal residue" evidence="9">
    <location>
        <position position="495"/>
    </location>
</feature>
<evidence type="ECO:0000256" key="5">
    <source>
        <dbReference type="ARBA" id="ARBA00022932"/>
    </source>
</evidence>
<keyword evidence="5" id="KW-0239">DNA-directed DNA polymerase</keyword>
<dbReference type="SUPFAM" id="SSF53098">
    <property type="entry name" value="Ribonuclease H-like"/>
    <property type="match status" value="1"/>
</dbReference>
<dbReference type="AlphaFoldDB" id="A0A0F9DPX1"/>
<name>A0A0F9DPX1_9ZZZZ</name>
<dbReference type="EMBL" id="LAZR01038383">
    <property type="protein sequence ID" value="KKL19701.1"/>
    <property type="molecule type" value="Genomic_DNA"/>
</dbReference>
<keyword evidence="6" id="KW-0238">DNA-binding</keyword>
<comment type="catalytic activity">
    <reaction evidence="7">
        <text>DNA(n) + a 2'-deoxyribonucleoside 5'-triphosphate = DNA(n+1) + diphosphate</text>
        <dbReference type="Rhea" id="RHEA:22508"/>
        <dbReference type="Rhea" id="RHEA-COMP:17339"/>
        <dbReference type="Rhea" id="RHEA-COMP:17340"/>
        <dbReference type="ChEBI" id="CHEBI:33019"/>
        <dbReference type="ChEBI" id="CHEBI:61560"/>
        <dbReference type="ChEBI" id="CHEBI:173112"/>
        <dbReference type="EC" id="2.7.7.7"/>
    </reaction>
</comment>
<accession>A0A0F9DPX1</accession>
<dbReference type="GO" id="GO:0003677">
    <property type="term" value="F:DNA binding"/>
    <property type="evidence" value="ECO:0007669"/>
    <property type="project" value="UniProtKB-KW"/>
</dbReference>
<evidence type="ECO:0000256" key="2">
    <source>
        <dbReference type="ARBA" id="ARBA00012417"/>
    </source>
</evidence>
<dbReference type="InterPro" id="IPR006172">
    <property type="entry name" value="DNA-dir_DNA_pol_B"/>
</dbReference>
<keyword evidence="4" id="KW-0548">Nucleotidyltransferase</keyword>